<protein>
    <recommendedName>
        <fullName evidence="3">Serine aminopeptidase S33 domain-containing protein</fullName>
    </recommendedName>
</protein>
<dbReference type="Pfam" id="PF12146">
    <property type="entry name" value="Hydrolase_4"/>
    <property type="match status" value="1"/>
</dbReference>
<dbReference type="InterPro" id="IPR029058">
    <property type="entry name" value="AB_hydrolase_fold"/>
</dbReference>
<dbReference type="PANTHER" id="PTHR10794:SF63">
    <property type="entry name" value="ALPHA_BETA HYDROLASE 1, ISOFORM A"/>
    <property type="match status" value="1"/>
</dbReference>
<evidence type="ECO:0000256" key="1">
    <source>
        <dbReference type="ARBA" id="ARBA00010884"/>
    </source>
</evidence>
<dbReference type="SUPFAM" id="SSF53474">
    <property type="entry name" value="alpha/beta-Hydrolases"/>
    <property type="match status" value="1"/>
</dbReference>
<keyword evidence="2" id="KW-1133">Transmembrane helix</keyword>
<keyword evidence="2" id="KW-0812">Transmembrane</keyword>
<dbReference type="Gene3D" id="3.40.50.1820">
    <property type="entry name" value="alpha/beta hydrolase"/>
    <property type="match status" value="1"/>
</dbReference>
<organism evidence="4 5">
    <name type="scientific">Penstemon smallii</name>
    <dbReference type="NCBI Taxonomy" id="265156"/>
    <lineage>
        <taxon>Eukaryota</taxon>
        <taxon>Viridiplantae</taxon>
        <taxon>Streptophyta</taxon>
        <taxon>Embryophyta</taxon>
        <taxon>Tracheophyta</taxon>
        <taxon>Spermatophyta</taxon>
        <taxon>Magnoliopsida</taxon>
        <taxon>eudicotyledons</taxon>
        <taxon>Gunneridae</taxon>
        <taxon>Pentapetalae</taxon>
        <taxon>asterids</taxon>
        <taxon>lamiids</taxon>
        <taxon>Lamiales</taxon>
        <taxon>Plantaginaceae</taxon>
        <taxon>Cheloneae</taxon>
        <taxon>Penstemon</taxon>
    </lineage>
</organism>
<evidence type="ECO:0000256" key="2">
    <source>
        <dbReference type="SAM" id="Phobius"/>
    </source>
</evidence>
<evidence type="ECO:0000313" key="4">
    <source>
        <dbReference type="EMBL" id="KAL3812588.1"/>
    </source>
</evidence>
<dbReference type="AlphaFoldDB" id="A0ABD3RI86"/>
<feature type="transmembrane region" description="Helical" evidence="2">
    <location>
        <begin position="72"/>
        <end position="90"/>
    </location>
</feature>
<accession>A0ABD3RI86</accession>
<dbReference type="InterPro" id="IPR022742">
    <property type="entry name" value="Hydrolase_4"/>
</dbReference>
<gene>
    <name evidence="4" type="ORF">ACJIZ3_013856</name>
</gene>
<feature type="domain" description="Serine aminopeptidase S33" evidence="3">
    <location>
        <begin position="1"/>
        <end position="107"/>
    </location>
</feature>
<dbReference type="PANTHER" id="PTHR10794">
    <property type="entry name" value="ABHYDROLASE DOMAIN-CONTAINING PROTEIN"/>
    <property type="match status" value="1"/>
</dbReference>
<reference evidence="4 5" key="1">
    <citation type="submission" date="2024-12" db="EMBL/GenBank/DDBJ databases">
        <title>The unique morphological basis and parallel evolutionary history of personate flowers in Penstemon.</title>
        <authorList>
            <person name="Depatie T.H."/>
            <person name="Wessinger C.A."/>
        </authorList>
    </citation>
    <scope>NUCLEOTIDE SEQUENCE [LARGE SCALE GENOMIC DNA]</scope>
    <source>
        <strain evidence="4">WTNN_2</strain>
        <tissue evidence="4">Leaf</tissue>
    </source>
</reference>
<evidence type="ECO:0000259" key="3">
    <source>
        <dbReference type="Pfam" id="PF12146"/>
    </source>
</evidence>
<evidence type="ECO:0000313" key="5">
    <source>
        <dbReference type="Proteomes" id="UP001634393"/>
    </source>
</evidence>
<name>A0ABD3RI86_9LAMI</name>
<keyword evidence="2" id="KW-0472">Membrane</keyword>
<comment type="similarity">
    <text evidence="1">Belongs to the AB hydrolase superfamily. AB hydrolase 4 family.</text>
</comment>
<proteinExistence type="inferred from homology"/>
<dbReference type="InterPro" id="IPR050960">
    <property type="entry name" value="AB_hydrolase_4_sf"/>
</dbReference>
<keyword evidence="5" id="KW-1185">Reference proteome</keyword>
<dbReference type="EMBL" id="JBJXBP010000008">
    <property type="protein sequence ID" value="KAL3812588.1"/>
    <property type="molecule type" value="Genomic_DNA"/>
</dbReference>
<sequence length="267" mass="30248">MAKHGWNVVVRNHRGLGGVAITSDCFYSGGWTEDARKVLDHLHCQYPDAPLFVVGTSIGANILVKYLGEDGINVPIVGAAAIFGLFSYFFQICDRFMARRLVQRFYNKAMTIGLKNYAYVHKALLSRLSNWEGVRKSRWIREFGDCATRILGNFEVLNLDCGYILDTYYRRCSSANFVGSVMVPLICVSSLDDPICSSEAIPGDECRCIISFLQSVEGMKVVLKLEEEIQNLHRNWEAQYTHSAMLSVEDQQKERTFQKFLTMVSIL</sequence>
<dbReference type="Proteomes" id="UP001634393">
    <property type="component" value="Unassembled WGS sequence"/>
</dbReference>
<comment type="caution">
    <text evidence="4">The sequence shown here is derived from an EMBL/GenBank/DDBJ whole genome shotgun (WGS) entry which is preliminary data.</text>
</comment>